<dbReference type="GO" id="GO:0005829">
    <property type="term" value="C:cytosol"/>
    <property type="evidence" value="ECO:0007669"/>
    <property type="project" value="TreeGrafter"/>
</dbReference>
<gene>
    <name evidence="3" type="ORF">F0245_23915</name>
</gene>
<dbReference type="Proteomes" id="UP000525336">
    <property type="component" value="Unassembled WGS sequence"/>
</dbReference>
<protein>
    <recommendedName>
        <fullName evidence="5">Transferase</fullName>
    </recommendedName>
</protein>
<comment type="caution">
    <text evidence="3">The sequence shown here is derived from an EMBL/GenBank/DDBJ whole genome shotgun (WGS) entry which is preliminary data.</text>
</comment>
<evidence type="ECO:0000313" key="3">
    <source>
        <dbReference type="EMBL" id="NOH36350.1"/>
    </source>
</evidence>
<evidence type="ECO:0000256" key="2">
    <source>
        <dbReference type="ARBA" id="ARBA00022679"/>
    </source>
</evidence>
<dbReference type="EMBL" id="VTXW01000046">
    <property type="protein sequence ID" value="NOH36350.1"/>
    <property type="molecule type" value="Genomic_DNA"/>
</dbReference>
<name>A0A7Y3YU49_9VIBR</name>
<dbReference type="RefSeq" id="WP_171369484.1">
    <property type="nucleotide sequence ID" value="NZ_VTXW01000046.1"/>
</dbReference>
<comment type="similarity">
    <text evidence="1">Belongs to the transferase hexapeptide repeat family.</text>
</comment>
<dbReference type="GO" id="GO:0008374">
    <property type="term" value="F:O-acyltransferase activity"/>
    <property type="evidence" value="ECO:0007669"/>
    <property type="project" value="TreeGrafter"/>
</dbReference>
<sequence length="150" mass="16378">MESKFQRIILRCYLAVFCYRFFKNKNIKNFGFYSVKNASKVKVMGKLNINDGVYINGKGGVIFGDNVMLSAGCKIISTGLKINDNGFENKHILKEIKIGNNVQIGAGVIVLPGINICDNVVVGAGSVVSKNILDAGVYVGNPVRKIRSFN</sequence>
<dbReference type="InterPro" id="IPR051159">
    <property type="entry name" value="Hexapeptide_acetyltransf"/>
</dbReference>
<dbReference type="SUPFAM" id="SSF51161">
    <property type="entry name" value="Trimeric LpxA-like enzymes"/>
    <property type="match status" value="1"/>
</dbReference>
<accession>A0A7Y3YU49</accession>
<dbReference type="AlphaFoldDB" id="A0A7Y3YU49"/>
<dbReference type="PANTHER" id="PTHR23416:SF23">
    <property type="entry name" value="ACETYLTRANSFERASE C18B11.09C-RELATED"/>
    <property type="match status" value="1"/>
</dbReference>
<dbReference type="InterPro" id="IPR011004">
    <property type="entry name" value="Trimer_LpxA-like_sf"/>
</dbReference>
<organism evidence="3 4">
    <name type="scientific">Vibrio chagasii</name>
    <dbReference type="NCBI Taxonomy" id="170679"/>
    <lineage>
        <taxon>Bacteria</taxon>
        <taxon>Pseudomonadati</taxon>
        <taxon>Pseudomonadota</taxon>
        <taxon>Gammaproteobacteria</taxon>
        <taxon>Vibrionales</taxon>
        <taxon>Vibrionaceae</taxon>
        <taxon>Vibrio</taxon>
    </lineage>
</organism>
<dbReference type="PANTHER" id="PTHR23416">
    <property type="entry name" value="SIALIC ACID SYNTHASE-RELATED"/>
    <property type="match status" value="1"/>
</dbReference>
<dbReference type="Pfam" id="PF00132">
    <property type="entry name" value="Hexapep"/>
    <property type="match status" value="1"/>
</dbReference>
<evidence type="ECO:0000313" key="4">
    <source>
        <dbReference type="Proteomes" id="UP000525336"/>
    </source>
</evidence>
<keyword evidence="2" id="KW-0808">Transferase</keyword>
<dbReference type="InterPro" id="IPR001451">
    <property type="entry name" value="Hexapep"/>
</dbReference>
<dbReference type="Gene3D" id="2.160.10.10">
    <property type="entry name" value="Hexapeptide repeat proteins"/>
    <property type="match status" value="1"/>
</dbReference>
<proteinExistence type="inferred from homology"/>
<evidence type="ECO:0008006" key="5">
    <source>
        <dbReference type="Google" id="ProtNLM"/>
    </source>
</evidence>
<evidence type="ECO:0000256" key="1">
    <source>
        <dbReference type="ARBA" id="ARBA00007274"/>
    </source>
</evidence>
<reference evidence="3 4" key="1">
    <citation type="submission" date="2019-09" db="EMBL/GenBank/DDBJ databases">
        <title>Draft genome sequencing and comparative genomics of hatchery-associated Vibrios.</title>
        <authorList>
            <person name="Kehlet-Delgado H."/>
            <person name="Mueller R.S."/>
        </authorList>
    </citation>
    <scope>NUCLEOTIDE SEQUENCE [LARGE SCALE GENOMIC DNA]</scope>
    <source>
        <strain evidence="3 4">00-90-10</strain>
    </source>
</reference>